<evidence type="ECO:0000313" key="2">
    <source>
        <dbReference type="Proteomes" id="UP001249851"/>
    </source>
</evidence>
<sequence length="188" mass="22228">MRNLARLLISLREAVSDENAQLSQCFRPDKFDVFIQRVMQISKFDVKRNVFVLFVGKLYERKTKVYWRMLSTLRNSWNFRISHHSITTLNDRKHNQPELLPVTNDLKKPKIIALTSELQGTNRPLQQNWRDLSEMVLNRLILFNKRRGGETAWLQVETYINRPDWSKSTNTDQDVIASLNGIEQQLLQ</sequence>
<dbReference type="PANTHER" id="PTHR33480">
    <property type="entry name" value="SET DOMAIN-CONTAINING PROTEIN-RELATED"/>
    <property type="match status" value="1"/>
</dbReference>
<gene>
    <name evidence="1" type="ORF">P5673_018665</name>
</gene>
<accession>A0AAD9QCY5</accession>
<comment type="caution">
    <text evidence="1">The sequence shown here is derived from an EMBL/GenBank/DDBJ whole genome shotgun (WGS) entry which is preliminary data.</text>
</comment>
<dbReference type="AlphaFoldDB" id="A0AAD9QCY5"/>
<keyword evidence="2" id="KW-1185">Reference proteome</keyword>
<reference evidence="1" key="2">
    <citation type="journal article" date="2023" name="Science">
        <title>Genomic signatures of disease resistance in endangered staghorn corals.</title>
        <authorList>
            <person name="Vollmer S.V."/>
            <person name="Selwyn J.D."/>
            <person name="Despard B.A."/>
            <person name="Roesel C.L."/>
        </authorList>
    </citation>
    <scope>NUCLEOTIDE SEQUENCE</scope>
    <source>
        <strain evidence="1">K2</strain>
    </source>
</reference>
<proteinExistence type="predicted"/>
<dbReference type="PANTHER" id="PTHR33480:SF1">
    <property type="entry name" value="TYR RECOMBINASE DOMAIN-CONTAINING PROTEIN"/>
    <property type="match status" value="1"/>
</dbReference>
<name>A0AAD9QCY5_ACRCE</name>
<reference evidence="1" key="1">
    <citation type="journal article" date="2023" name="G3 (Bethesda)">
        <title>Whole genome assembly and annotation of the endangered Caribbean coral Acropora cervicornis.</title>
        <authorList>
            <person name="Selwyn J.D."/>
            <person name="Vollmer S.V."/>
        </authorList>
    </citation>
    <scope>NUCLEOTIDE SEQUENCE</scope>
    <source>
        <strain evidence="1">K2</strain>
    </source>
</reference>
<evidence type="ECO:0000313" key="1">
    <source>
        <dbReference type="EMBL" id="KAK2559031.1"/>
    </source>
</evidence>
<feature type="non-terminal residue" evidence="1">
    <location>
        <position position="1"/>
    </location>
</feature>
<dbReference type="EMBL" id="JARQWQ010000042">
    <property type="protein sequence ID" value="KAK2559031.1"/>
    <property type="molecule type" value="Genomic_DNA"/>
</dbReference>
<organism evidence="1 2">
    <name type="scientific">Acropora cervicornis</name>
    <name type="common">Staghorn coral</name>
    <dbReference type="NCBI Taxonomy" id="6130"/>
    <lineage>
        <taxon>Eukaryota</taxon>
        <taxon>Metazoa</taxon>
        <taxon>Cnidaria</taxon>
        <taxon>Anthozoa</taxon>
        <taxon>Hexacorallia</taxon>
        <taxon>Scleractinia</taxon>
        <taxon>Astrocoeniina</taxon>
        <taxon>Acroporidae</taxon>
        <taxon>Acropora</taxon>
    </lineage>
</organism>
<protein>
    <submittedName>
        <fullName evidence="1">Uncharacterized protein</fullName>
    </submittedName>
</protein>
<dbReference type="Proteomes" id="UP001249851">
    <property type="component" value="Unassembled WGS sequence"/>
</dbReference>